<dbReference type="CDD" id="cd07561">
    <property type="entry name" value="Peptidase_S41_CPP_like"/>
    <property type="match status" value="1"/>
</dbReference>
<dbReference type="InterPro" id="IPR041489">
    <property type="entry name" value="PDZ_6"/>
</dbReference>
<protein>
    <submittedName>
        <fullName evidence="2">PDZ domain-containing protein</fullName>
    </submittedName>
</protein>
<dbReference type="PROSITE" id="PS50106">
    <property type="entry name" value="PDZ"/>
    <property type="match status" value="1"/>
</dbReference>
<dbReference type="InterPro" id="IPR001478">
    <property type="entry name" value="PDZ"/>
</dbReference>
<dbReference type="GO" id="GO:0007165">
    <property type="term" value="P:signal transduction"/>
    <property type="evidence" value="ECO:0007669"/>
    <property type="project" value="TreeGrafter"/>
</dbReference>
<dbReference type="Pfam" id="PF17820">
    <property type="entry name" value="PDZ_6"/>
    <property type="match status" value="1"/>
</dbReference>
<dbReference type="GO" id="GO:0004175">
    <property type="term" value="F:endopeptidase activity"/>
    <property type="evidence" value="ECO:0007669"/>
    <property type="project" value="TreeGrafter"/>
</dbReference>
<dbReference type="RefSeq" id="WP_202244163.1">
    <property type="nucleotide sequence ID" value="NZ_JAESIY010000004.1"/>
</dbReference>
<evidence type="ECO:0000259" key="1">
    <source>
        <dbReference type="PROSITE" id="PS50106"/>
    </source>
</evidence>
<dbReference type="PANTHER" id="PTHR32060:SF30">
    <property type="entry name" value="CARBOXY-TERMINAL PROCESSING PROTEASE CTPA"/>
    <property type="match status" value="1"/>
</dbReference>
<dbReference type="SMART" id="SM00228">
    <property type="entry name" value="PDZ"/>
    <property type="match status" value="1"/>
</dbReference>
<accession>A0A937K0K1</accession>
<dbReference type="SMART" id="SM00245">
    <property type="entry name" value="TSPc"/>
    <property type="match status" value="1"/>
</dbReference>
<dbReference type="AlphaFoldDB" id="A0A937K0K1"/>
<dbReference type="PROSITE" id="PS51257">
    <property type="entry name" value="PROKAR_LIPOPROTEIN"/>
    <property type="match status" value="1"/>
</dbReference>
<dbReference type="Pfam" id="PF03572">
    <property type="entry name" value="Peptidase_S41"/>
    <property type="match status" value="1"/>
</dbReference>
<dbReference type="InterPro" id="IPR036034">
    <property type="entry name" value="PDZ_sf"/>
</dbReference>
<sequence>MLLNALKKARCSSLIAVVLAMTIISCTDDDTVNKSPRSAAENNEQATLDSIFLYAKEIYFWNEALPEYDEFAPRNYSSSSGEELKNLESALFDITQYPINPETGYPYEYLGPGITSPKYSYIEENSSSSSQLGYLAANKLEGEEEGYGFALTAVGAEDIRMRYVTKGSPAYKKGIRRGDRLLAINGRNLSIKSQADIDFINGAFNTDSFTATITNADNETDDFNLSSSSFEISPIFKDTVIEATNTKIGYLAYYTFSSLTNSQEGLEAAFKKFASANVKDLIIDLRYNGGGYVTTATLLTNLIAPSRLNGKVMFVEHFNETMKNGQATILKNKIYKDGNGNKIPYNGRDLTYYDLDYSAAGNTTRFEKEGTLETVENVYFITTNGTASSSELVINSLKPYMNVTLIGTTSYGKPVGFFGIDIDKYTMYISNFRTLNSKGEGDYFQGFEPDFKSDDDVTHDFGDPKEQSISVAIDLATGNVPGFGRTSRESSFKPINIGKTPQFNGMIEKRINIKK</sequence>
<dbReference type="GO" id="GO:0030288">
    <property type="term" value="C:outer membrane-bounded periplasmic space"/>
    <property type="evidence" value="ECO:0007669"/>
    <property type="project" value="TreeGrafter"/>
</dbReference>
<evidence type="ECO:0000313" key="3">
    <source>
        <dbReference type="Proteomes" id="UP000659388"/>
    </source>
</evidence>
<dbReference type="Gene3D" id="3.90.226.10">
    <property type="entry name" value="2-enoyl-CoA Hydratase, Chain A, domain 1"/>
    <property type="match status" value="1"/>
</dbReference>
<name>A0A937K0K1_9BACT</name>
<dbReference type="InterPro" id="IPR029045">
    <property type="entry name" value="ClpP/crotonase-like_dom_sf"/>
</dbReference>
<dbReference type="Gene3D" id="2.30.42.10">
    <property type="match status" value="1"/>
</dbReference>
<comment type="caution">
    <text evidence="2">The sequence shown here is derived from an EMBL/GenBank/DDBJ whole genome shotgun (WGS) entry which is preliminary data.</text>
</comment>
<reference evidence="2" key="1">
    <citation type="submission" date="2021-01" db="EMBL/GenBank/DDBJ databases">
        <title>Fulvivirga kasyanovii gen. nov., sp nov., a novel member of the phylum Bacteroidetes isolated from seawater in a mussel farm.</title>
        <authorList>
            <person name="Zhao L.-H."/>
            <person name="Wang Z.-J."/>
        </authorList>
    </citation>
    <scope>NUCLEOTIDE SEQUENCE</scope>
    <source>
        <strain evidence="2">2943</strain>
    </source>
</reference>
<dbReference type="PANTHER" id="PTHR32060">
    <property type="entry name" value="TAIL-SPECIFIC PROTEASE"/>
    <property type="match status" value="1"/>
</dbReference>
<dbReference type="InterPro" id="IPR005151">
    <property type="entry name" value="Tail-specific_protease"/>
</dbReference>
<dbReference type="Proteomes" id="UP000659388">
    <property type="component" value="Unassembled WGS sequence"/>
</dbReference>
<gene>
    <name evidence="2" type="ORF">JL102_09585</name>
</gene>
<dbReference type="SUPFAM" id="SSF50156">
    <property type="entry name" value="PDZ domain-like"/>
    <property type="match status" value="1"/>
</dbReference>
<dbReference type="Gene3D" id="3.30.750.170">
    <property type="match status" value="1"/>
</dbReference>
<proteinExistence type="predicted"/>
<evidence type="ECO:0000313" key="2">
    <source>
        <dbReference type="EMBL" id="MBL3656380.1"/>
    </source>
</evidence>
<organism evidence="2 3">
    <name type="scientific">Fulvivirga sediminis</name>
    <dbReference type="NCBI Taxonomy" id="2803949"/>
    <lineage>
        <taxon>Bacteria</taxon>
        <taxon>Pseudomonadati</taxon>
        <taxon>Bacteroidota</taxon>
        <taxon>Cytophagia</taxon>
        <taxon>Cytophagales</taxon>
        <taxon>Fulvivirgaceae</taxon>
        <taxon>Fulvivirga</taxon>
    </lineage>
</organism>
<feature type="domain" description="PDZ" evidence="1">
    <location>
        <begin position="137"/>
        <end position="190"/>
    </location>
</feature>
<keyword evidence="3" id="KW-1185">Reference proteome</keyword>
<dbReference type="EMBL" id="JAESIY010000004">
    <property type="protein sequence ID" value="MBL3656380.1"/>
    <property type="molecule type" value="Genomic_DNA"/>
</dbReference>
<dbReference type="SUPFAM" id="SSF52096">
    <property type="entry name" value="ClpP/crotonase"/>
    <property type="match status" value="1"/>
</dbReference>
<dbReference type="GO" id="GO:0006508">
    <property type="term" value="P:proteolysis"/>
    <property type="evidence" value="ECO:0007669"/>
    <property type="project" value="InterPro"/>
</dbReference>
<dbReference type="GO" id="GO:0008236">
    <property type="term" value="F:serine-type peptidase activity"/>
    <property type="evidence" value="ECO:0007669"/>
    <property type="project" value="InterPro"/>
</dbReference>